<sequence>MRTTRRPDKLMFALKAYFALLALLSLPMAFIIGAVSPPGTMPVPQCVIGLLLIAALAVASFRFCSRVDARLNLRLTPVLTGFLAFLAALHLMALLGVLF</sequence>
<protein>
    <submittedName>
        <fullName evidence="2">Uncharacterized protein</fullName>
    </submittedName>
</protein>
<accession>A0ABP9XEU8</accession>
<reference evidence="2 3" key="1">
    <citation type="submission" date="2024-02" db="EMBL/GenBank/DDBJ databases">
        <title>Deinococcus aluminii NBRC 112889.</title>
        <authorList>
            <person name="Ichikawa N."/>
            <person name="Katano-Makiyama Y."/>
            <person name="Hidaka K."/>
        </authorList>
    </citation>
    <scope>NUCLEOTIDE SEQUENCE [LARGE SCALE GENOMIC DNA]</scope>
    <source>
        <strain evidence="2 3">NBRC 112889</strain>
    </source>
</reference>
<feature type="transmembrane region" description="Helical" evidence="1">
    <location>
        <begin position="75"/>
        <end position="98"/>
    </location>
</feature>
<feature type="transmembrane region" description="Helical" evidence="1">
    <location>
        <begin position="42"/>
        <end position="63"/>
    </location>
</feature>
<evidence type="ECO:0000313" key="3">
    <source>
        <dbReference type="Proteomes" id="UP001404956"/>
    </source>
</evidence>
<name>A0ABP9XEU8_9DEIO</name>
<keyword evidence="1" id="KW-0812">Transmembrane</keyword>
<dbReference type="EMBL" id="BAABRV010000005">
    <property type="protein sequence ID" value="GAA5533889.1"/>
    <property type="molecule type" value="Genomic_DNA"/>
</dbReference>
<feature type="transmembrane region" description="Helical" evidence="1">
    <location>
        <begin position="12"/>
        <end position="36"/>
    </location>
</feature>
<proteinExistence type="predicted"/>
<evidence type="ECO:0000256" key="1">
    <source>
        <dbReference type="SAM" id="Phobius"/>
    </source>
</evidence>
<comment type="caution">
    <text evidence="2">The sequence shown here is derived from an EMBL/GenBank/DDBJ whole genome shotgun (WGS) entry which is preliminary data.</text>
</comment>
<gene>
    <name evidence="2" type="ORF">Dalu01_02297</name>
</gene>
<keyword evidence="3" id="KW-1185">Reference proteome</keyword>
<organism evidence="2 3">
    <name type="scientific">Deinococcus aluminii</name>
    <dbReference type="NCBI Taxonomy" id="1656885"/>
    <lineage>
        <taxon>Bacteria</taxon>
        <taxon>Thermotogati</taxon>
        <taxon>Deinococcota</taxon>
        <taxon>Deinococci</taxon>
        <taxon>Deinococcales</taxon>
        <taxon>Deinococcaceae</taxon>
        <taxon>Deinococcus</taxon>
    </lineage>
</organism>
<keyword evidence="1" id="KW-0472">Membrane</keyword>
<evidence type="ECO:0000313" key="2">
    <source>
        <dbReference type="EMBL" id="GAA5533889.1"/>
    </source>
</evidence>
<keyword evidence="1" id="KW-1133">Transmembrane helix</keyword>
<dbReference type="Proteomes" id="UP001404956">
    <property type="component" value="Unassembled WGS sequence"/>
</dbReference>
<dbReference type="RefSeq" id="WP_345454712.1">
    <property type="nucleotide sequence ID" value="NZ_BAABRV010000005.1"/>
</dbReference>